<evidence type="ECO:0000313" key="1">
    <source>
        <dbReference type="EMBL" id="PPK96160.1"/>
    </source>
</evidence>
<dbReference type="RefSeq" id="WP_104432517.1">
    <property type="nucleotide sequence ID" value="NZ_PTJD01000005.1"/>
</dbReference>
<reference evidence="1 2" key="1">
    <citation type="submission" date="2018-02" db="EMBL/GenBank/DDBJ databases">
        <title>Genomic Encyclopedia of Archaeal and Bacterial Type Strains, Phase II (KMG-II): from individual species to whole genera.</title>
        <authorList>
            <person name="Goeker M."/>
        </authorList>
    </citation>
    <scope>NUCLEOTIDE SEQUENCE [LARGE SCALE GENOMIC DNA]</scope>
    <source>
        <strain evidence="1 2">DSM 22857</strain>
    </source>
</reference>
<dbReference type="InterPro" id="IPR036520">
    <property type="entry name" value="UPF0759_sf"/>
</dbReference>
<evidence type="ECO:0000313" key="2">
    <source>
        <dbReference type="Proteomes" id="UP000239485"/>
    </source>
</evidence>
<dbReference type="PANTHER" id="PTHR30348:SF4">
    <property type="entry name" value="DUF72 DOMAIN-CONTAINING PROTEIN"/>
    <property type="match status" value="1"/>
</dbReference>
<name>A0A2S6IPU6_9ACTN</name>
<comment type="caution">
    <text evidence="1">The sequence shown here is derived from an EMBL/GenBank/DDBJ whole genome shotgun (WGS) entry which is preliminary data.</text>
</comment>
<accession>A0A2S6IPU6</accession>
<dbReference type="Proteomes" id="UP000239485">
    <property type="component" value="Unassembled WGS sequence"/>
</dbReference>
<dbReference type="AlphaFoldDB" id="A0A2S6IPU6"/>
<dbReference type="InterPro" id="IPR002763">
    <property type="entry name" value="DUF72"/>
</dbReference>
<keyword evidence="2" id="KW-1185">Reference proteome</keyword>
<dbReference type="SUPFAM" id="SSF117396">
    <property type="entry name" value="TM1631-like"/>
    <property type="match status" value="1"/>
</dbReference>
<sequence length="299" mass="32419">MTPPEARAAAPGQPVQAGPRVLVGTSGWTYPEWRGQFYPRGLPQRQELEHLAARVASVEVNASFYALQRPESYRSWAQRTPAGFVLAVKGERSATHRKHLVDVEADVAAFVASGVLGLEEKLGPVLWQFPPGLRFSPERLGTFLALLPRTTAAAAELAARCGHPTPVVVADRPLRHAVEVRHPSFACAEAVGLLREHGVALVVADSAGRYPVLADVTADFVYVRLHGARELYASGYEDAELDEWAARVRAWAGGGTPDGAPLLAPPDPPAPHGRDVYVYFDNTMRSRAPFDAQALARRL</sequence>
<dbReference type="Gene3D" id="3.20.20.410">
    <property type="entry name" value="Protein of unknown function UPF0759"/>
    <property type="match status" value="1"/>
</dbReference>
<dbReference type="OrthoDB" id="9780310at2"/>
<gene>
    <name evidence="1" type="ORF">CLV92_105262</name>
</gene>
<dbReference type="PANTHER" id="PTHR30348">
    <property type="entry name" value="UNCHARACTERIZED PROTEIN YECE"/>
    <property type="match status" value="1"/>
</dbReference>
<proteinExistence type="predicted"/>
<dbReference type="EMBL" id="PTJD01000005">
    <property type="protein sequence ID" value="PPK96160.1"/>
    <property type="molecule type" value="Genomic_DNA"/>
</dbReference>
<dbReference type="Pfam" id="PF01904">
    <property type="entry name" value="DUF72"/>
    <property type="match status" value="1"/>
</dbReference>
<organism evidence="1 2">
    <name type="scientific">Kineococcus xinjiangensis</name>
    <dbReference type="NCBI Taxonomy" id="512762"/>
    <lineage>
        <taxon>Bacteria</taxon>
        <taxon>Bacillati</taxon>
        <taxon>Actinomycetota</taxon>
        <taxon>Actinomycetes</taxon>
        <taxon>Kineosporiales</taxon>
        <taxon>Kineosporiaceae</taxon>
        <taxon>Kineococcus</taxon>
    </lineage>
</organism>
<protein>
    <submittedName>
        <fullName evidence="1">Uncharacterized protein YecE (DUF72 family)</fullName>
    </submittedName>
</protein>